<dbReference type="RefSeq" id="XP_018983620.1">
    <property type="nucleotide sequence ID" value="XM_019130589.1"/>
</dbReference>
<feature type="compositionally biased region" description="Basic and acidic residues" evidence="2">
    <location>
        <begin position="486"/>
        <end position="502"/>
    </location>
</feature>
<evidence type="ECO:0000256" key="1">
    <source>
        <dbReference type="SAM" id="Coils"/>
    </source>
</evidence>
<feature type="coiled-coil region" evidence="1">
    <location>
        <begin position="570"/>
        <end position="822"/>
    </location>
</feature>
<evidence type="ECO:0000313" key="3">
    <source>
        <dbReference type="EMBL" id="ODQ78292.1"/>
    </source>
</evidence>
<gene>
    <name evidence="3" type="ORF">BABINDRAFT_168468</name>
</gene>
<name>A0A1E3QMH5_9ASCO</name>
<dbReference type="EMBL" id="KV454436">
    <property type="protein sequence ID" value="ODQ78292.1"/>
    <property type="molecule type" value="Genomic_DNA"/>
</dbReference>
<feature type="region of interest" description="Disordered" evidence="2">
    <location>
        <begin position="83"/>
        <end position="127"/>
    </location>
</feature>
<feature type="region of interest" description="Disordered" evidence="2">
    <location>
        <begin position="1"/>
        <end position="23"/>
    </location>
</feature>
<feature type="region of interest" description="Disordered" evidence="2">
    <location>
        <begin position="419"/>
        <end position="465"/>
    </location>
</feature>
<evidence type="ECO:0000256" key="2">
    <source>
        <dbReference type="SAM" id="MobiDB-lite"/>
    </source>
</evidence>
<dbReference type="Proteomes" id="UP000094336">
    <property type="component" value="Unassembled WGS sequence"/>
</dbReference>
<organism evidence="3 4">
    <name type="scientific">Babjeviella inositovora NRRL Y-12698</name>
    <dbReference type="NCBI Taxonomy" id="984486"/>
    <lineage>
        <taxon>Eukaryota</taxon>
        <taxon>Fungi</taxon>
        <taxon>Dikarya</taxon>
        <taxon>Ascomycota</taxon>
        <taxon>Saccharomycotina</taxon>
        <taxon>Pichiomycetes</taxon>
        <taxon>Serinales incertae sedis</taxon>
        <taxon>Babjeviella</taxon>
    </lineage>
</organism>
<feature type="compositionally biased region" description="Basic and acidic residues" evidence="2">
    <location>
        <begin position="511"/>
        <end position="526"/>
    </location>
</feature>
<keyword evidence="1" id="KW-0175">Coiled coil</keyword>
<keyword evidence="4" id="KW-1185">Reference proteome</keyword>
<dbReference type="GeneID" id="30148442"/>
<accession>A0A1E3QMH5</accession>
<reference evidence="4" key="1">
    <citation type="submission" date="2016-05" db="EMBL/GenBank/DDBJ databases">
        <title>Comparative genomics of biotechnologically important yeasts.</title>
        <authorList>
            <consortium name="DOE Joint Genome Institute"/>
            <person name="Riley R."/>
            <person name="Haridas S."/>
            <person name="Wolfe K.H."/>
            <person name="Lopes M.R."/>
            <person name="Hittinger C.T."/>
            <person name="Goker M."/>
            <person name="Salamov A."/>
            <person name="Wisecaver J."/>
            <person name="Long T.M."/>
            <person name="Aerts A.L."/>
            <person name="Barry K."/>
            <person name="Choi C."/>
            <person name="Clum A."/>
            <person name="Coughlan A.Y."/>
            <person name="Deshpande S."/>
            <person name="Douglass A.P."/>
            <person name="Hanson S.J."/>
            <person name="Klenk H.-P."/>
            <person name="Labutti K."/>
            <person name="Lapidus A."/>
            <person name="Lindquist E."/>
            <person name="Lipzen A."/>
            <person name="Meier-Kolthoff J.P."/>
            <person name="Ohm R.A."/>
            <person name="Otillar R.P."/>
            <person name="Pangilinan J."/>
            <person name="Peng Y."/>
            <person name="Rokas A."/>
            <person name="Rosa C.A."/>
            <person name="Scheuner C."/>
            <person name="Sibirny A.A."/>
            <person name="Slot J.C."/>
            <person name="Stielow J.B."/>
            <person name="Sun H."/>
            <person name="Kurtzman C.P."/>
            <person name="Blackwell M."/>
            <person name="Grigoriev I.V."/>
            <person name="Jeffries T.W."/>
        </authorList>
    </citation>
    <scope>NUCLEOTIDE SEQUENCE [LARGE SCALE GENOMIC DNA]</scope>
    <source>
        <strain evidence="4">NRRL Y-12698</strain>
    </source>
</reference>
<feature type="region of interest" description="Disordered" evidence="2">
    <location>
        <begin position="477"/>
        <end position="526"/>
    </location>
</feature>
<sequence>MKTRREANRYNATTSFIDHSSDGEDAFPTGEAWKFDHNTGRAGNDSDNLDSVSTYSITSIPTSDEIDLVELARYLDGHGDESKMVAKSFQTPVATGERRKRQDQGTKENDWSAKASRSEHNNRDEYGTVNKQFIQEEEAQLPSNLVHTHDDLPFDSYATPTPNLLKSAMKNRLFSQRLMGRKYQQEVELGHSPRQWEDKDQNIHINENTHRVDDDRDRVDLDHDIHRVEEDGKTRRVHGTKFADHENPMFASTPLLRGSKKEGLNVLTEHPHKPLSVTERRFTSLAHQLHSMSQELEESPQFQEREIPMTEERPLPVKADSVAPASNPTRLVETANIPTSSVDMETFTKLMEKLMVPVLDNSHLLQIIDKLVLSQQSPKLYEQTRPAILEIPIKIHVDIQNPSVFGKRDVEVASNANLSDASTKVGELEIEPETRVHSKHAKLPNDQETLAAQPKKSFPEQGPITESNSIDIAESIAPQSAHHTKERSSKRDSSNKGAEPLKEAVTMNLLDRPESNHKPESSFERSGGCDELRCLKAFLRSSLPGDYILRQFESGGVLTGDVPKSAYREMNEYKREKETEEERFELEQRLRASEKEKLEFEEHSIEEKVKLEERLKISEDEKHDLRARLETCNREKSNLEGQLKAGERDKHGFNERIKFDKDEKTELEERWEMTEREKSEILERLAASKETHKHLNEELETMKQELSRATRMANERMKSAATKEASALAEYRGIMAEKQLAEEERARYETLYHDLLSNGERADELVHELQETKKQLKQTQALLKVQMSNKESSSNTKMIEFIIALQTKLESKSRQLKRAQYELNQRIQKH</sequence>
<proteinExistence type="predicted"/>
<evidence type="ECO:0000313" key="4">
    <source>
        <dbReference type="Proteomes" id="UP000094336"/>
    </source>
</evidence>
<feature type="compositionally biased region" description="Basic and acidic residues" evidence="2">
    <location>
        <begin position="96"/>
        <end position="126"/>
    </location>
</feature>
<protein>
    <submittedName>
        <fullName evidence="3">Uncharacterized protein</fullName>
    </submittedName>
</protein>
<dbReference type="AlphaFoldDB" id="A0A1E3QMH5"/>